<comment type="caution">
    <text evidence="5">The sequence shown here is derived from an EMBL/GenBank/DDBJ whole genome shotgun (WGS) entry which is preliminary data.</text>
</comment>
<dbReference type="AlphaFoldDB" id="A0A9P6UN46"/>
<feature type="compositionally biased region" description="Basic and acidic residues" evidence="4">
    <location>
        <begin position="751"/>
        <end position="761"/>
    </location>
</feature>
<dbReference type="SMART" id="SM00320">
    <property type="entry name" value="WD40"/>
    <property type="match status" value="5"/>
</dbReference>
<dbReference type="InterPro" id="IPR045151">
    <property type="entry name" value="DCAF8"/>
</dbReference>
<feature type="repeat" description="WD" evidence="3">
    <location>
        <begin position="64"/>
        <end position="96"/>
    </location>
</feature>
<feature type="compositionally biased region" description="Basic and acidic residues" evidence="4">
    <location>
        <begin position="355"/>
        <end position="369"/>
    </location>
</feature>
<keyword evidence="6" id="KW-1185">Reference proteome</keyword>
<keyword evidence="1 3" id="KW-0853">WD repeat</keyword>
<reference evidence="5" key="1">
    <citation type="journal article" date="2020" name="Fungal Divers.">
        <title>Resolving the Mortierellaceae phylogeny through synthesis of multi-gene phylogenetics and phylogenomics.</title>
        <authorList>
            <person name="Vandepol N."/>
            <person name="Liber J."/>
            <person name="Desiro A."/>
            <person name="Na H."/>
            <person name="Kennedy M."/>
            <person name="Barry K."/>
            <person name="Grigoriev I.V."/>
            <person name="Miller A.N."/>
            <person name="O'Donnell K."/>
            <person name="Stajich J.E."/>
            <person name="Bonito G."/>
        </authorList>
    </citation>
    <scope>NUCLEOTIDE SEQUENCE</scope>
    <source>
        <strain evidence="5">NVP60</strain>
    </source>
</reference>
<gene>
    <name evidence="5" type="primary">DCAF6</name>
    <name evidence="5" type="ORF">BGZ97_011300</name>
</gene>
<keyword evidence="2" id="KW-0677">Repeat</keyword>
<dbReference type="Proteomes" id="UP000823405">
    <property type="component" value="Unassembled WGS sequence"/>
</dbReference>
<evidence type="ECO:0000313" key="6">
    <source>
        <dbReference type="Proteomes" id="UP000823405"/>
    </source>
</evidence>
<evidence type="ECO:0000313" key="5">
    <source>
        <dbReference type="EMBL" id="KAG0312296.1"/>
    </source>
</evidence>
<dbReference type="OrthoDB" id="2414538at2759"/>
<dbReference type="EMBL" id="JAAAIN010000628">
    <property type="protein sequence ID" value="KAG0312296.1"/>
    <property type="molecule type" value="Genomic_DNA"/>
</dbReference>
<dbReference type="GO" id="GO:0080008">
    <property type="term" value="C:Cul4-RING E3 ubiquitin ligase complex"/>
    <property type="evidence" value="ECO:0007669"/>
    <property type="project" value="TreeGrafter"/>
</dbReference>
<feature type="region of interest" description="Disordered" evidence="4">
    <location>
        <begin position="696"/>
        <end position="777"/>
    </location>
</feature>
<feature type="compositionally biased region" description="Basic and acidic residues" evidence="4">
    <location>
        <begin position="405"/>
        <end position="423"/>
    </location>
</feature>
<feature type="compositionally biased region" description="Acidic residues" evidence="4">
    <location>
        <begin position="717"/>
        <end position="731"/>
    </location>
</feature>
<protein>
    <submittedName>
        <fullName evidence="5">DDB1- and CUL4-associated factor 6</fullName>
    </submittedName>
</protein>
<evidence type="ECO:0000256" key="3">
    <source>
        <dbReference type="PROSITE-ProRule" id="PRU00221"/>
    </source>
</evidence>
<feature type="compositionally biased region" description="Acidic residues" evidence="4">
    <location>
        <begin position="762"/>
        <end position="777"/>
    </location>
</feature>
<name>A0A9P6UN46_9FUNG</name>
<sequence length="777" mass="86934">MDTTTSDTGSNKRHNRTTSSPTSYNILKDLSSLQTVPASRQASIKNHLLASESFVKRLELQPSLKGHRGCVNTIAWDETGEFLVSGSDDRRLNVYKPLDAQPLVHSIPSGHTQNIFSAKFLTGSSAQTIISCSADGITRLTSVPRFAATSRTGDWSPSPGFNCHTSMTYEVMADLVDGHIFYDCADDGRFNRYDTRIRTSCDCDEDETCERHTFININSHLYRPPLRGMSMEDRLFHTFRRRRNEIGISAIAQQPENPVYFAAACSDDTVRIYDSRKVDPSDHRGAQVYSFSAYIPVQYVVGPTGELERGVNQDRASLETRITSLKYDPCRTGKLLVSYSRGNCYLIDPTRLETKSDEAARISASDRRRSTSQSHGSPKGKRRRSTSGESAKKSSPEGSASLAKSKTEVGKEATSGGDREDSNTAHLTSSASRDAKGKTTLRSSSNLSEDKEEEVSERERKTKVKVDHSVSPEDKSSAMDVKSKGNDEDEDKDDNDDDDADEDEDEEMSFEDTDDDDHMFSQKYKDVGRALPQEQLADDRDYWRQRTYRTAKSDLAQTYWGHANVKTMIKEANFYGPNSEFVMSGSDDGRIYVWNKKTGKLVNVVRGDKRVVNCLQPHPFSKFFLTASGIDNTIKVFMPTAEERVNMSKVRGVKRRIVEPFEVKPDSDVVEGGWPKGPLEDELDPEHAYEKILHVSVSGSTSTDPSDDSDIHFSTDAGDDDDDDDDSDVEAGDFLSHLPPHMVFQILRQVIHQEGRARESDDPTGEEDEDEDEEDDE</sequence>
<dbReference type="GO" id="GO:0005737">
    <property type="term" value="C:cytoplasm"/>
    <property type="evidence" value="ECO:0007669"/>
    <property type="project" value="TreeGrafter"/>
</dbReference>
<evidence type="ECO:0000256" key="4">
    <source>
        <dbReference type="SAM" id="MobiDB-lite"/>
    </source>
</evidence>
<dbReference type="GO" id="GO:0045717">
    <property type="term" value="P:negative regulation of fatty acid biosynthetic process"/>
    <property type="evidence" value="ECO:0007669"/>
    <property type="project" value="TreeGrafter"/>
</dbReference>
<dbReference type="Gene3D" id="2.130.10.10">
    <property type="entry name" value="YVTN repeat-like/Quinoprotein amine dehydrogenase"/>
    <property type="match status" value="2"/>
</dbReference>
<organism evidence="5 6">
    <name type="scientific">Linnemannia gamsii</name>
    <dbReference type="NCBI Taxonomy" id="64522"/>
    <lineage>
        <taxon>Eukaryota</taxon>
        <taxon>Fungi</taxon>
        <taxon>Fungi incertae sedis</taxon>
        <taxon>Mucoromycota</taxon>
        <taxon>Mortierellomycotina</taxon>
        <taxon>Mortierellomycetes</taxon>
        <taxon>Mortierellales</taxon>
        <taxon>Mortierellaceae</taxon>
        <taxon>Linnemannia</taxon>
    </lineage>
</organism>
<dbReference type="InterPro" id="IPR036322">
    <property type="entry name" value="WD40_repeat_dom_sf"/>
</dbReference>
<feature type="repeat" description="WD" evidence="3">
    <location>
        <begin position="575"/>
        <end position="604"/>
    </location>
</feature>
<evidence type="ECO:0000256" key="1">
    <source>
        <dbReference type="ARBA" id="ARBA00022574"/>
    </source>
</evidence>
<dbReference type="Pfam" id="PF00400">
    <property type="entry name" value="WD40"/>
    <property type="match status" value="3"/>
</dbReference>
<dbReference type="PROSITE" id="PS50294">
    <property type="entry name" value="WD_REPEATS_REGION"/>
    <property type="match status" value="1"/>
</dbReference>
<dbReference type="PROSITE" id="PS50082">
    <property type="entry name" value="WD_REPEATS_2"/>
    <property type="match status" value="2"/>
</dbReference>
<evidence type="ECO:0000256" key="2">
    <source>
        <dbReference type="ARBA" id="ARBA00022737"/>
    </source>
</evidence>
<feature type="region of interest" description="Disordered" evidence="4">
    <location>
        <begin position="1"/>
        <end position="23"/>
    </location>
</feature>
<dbReference type="InterPro" id="IPR001680">
    <property type="entry name" value="WD40_rpt"/>
</dbReference>
<feature type="compositionally biased region" description="Basic and acidic residues" evidence="4">
    <location>
        <begin position="457"/>
        <end position="486"/>
    </location>
</feature>
<feature type="region of interest" description="Disordered" evidence="4">
    <location>
        <begin position="355"/>
        <end position="519"/>
    </location>
</feature>
<feature type="compositionally biased region" description="Acidic residues" evidence="4">
    <location>
        <begin position="487"/>
        <end position="517"/>
    </location>
</feature>
<dbReference type="SUPFAM" id="SSF50978">
    <property type="entry name" value="WD40 repeat-like"/>
    <property type="match status" value="1"/>
</dbReference>
<accession>A0A9P6UN46</accession>
<dbReference type="PANTHER" id="PTHR15574">
    <property type="entry name" value="WD REPEAT DOMAIN-CONTAINING FAMILY"/>
    <property type="match status" value="1"/>
</dbReference>
<proteinExistence type="predicted"/>
<dbReference type="PANTHER" id="PTHR15574:SF40">
    <property type="entry name" value="WD AND TETRATRICOPEPTIDE REPEATS PROTEIN 1"/>
    <property type="match status" value="1"/>
</dbReference>
<dbReference type="InterPro" id="IPR015943">
    <property type="entry name" value="WD40/YVTN_repeat-like_dom_sf"/>
</dbReference>